<dbReference type="eggNOG" id="KOG4389">
    <property type="taxonomic scope" value="Eukaryota"/>
</dbReference>
<keyword evidence="2 3" id="KW-0378">Hydrolase</keyword>
<dbReference type="OMA" id="NGGILTW"/>
<dbReference type="Proteomes" id="UP000030651">
    <property type="component" value="Unassembled WGS sequence"/>
</dbReference>
<dbReference type="EC" id="3.1.1.-" evidence="3"/>
<dbReference type="InParanoid" id="W3X2B2"/>
<proteinExistence type="inferred from homology"/>
<dbReference type="KEGG" id="pfy:PFICI_09380"/>
<accession>W3X2B2</accession>
<dbReference type="InterPro" id="IPR002018">
    <property type="entry name" value="CarbesteraseB"/>
</dbReference>
<feature type="chain" id="PRO_5005150223" description="Carboxylic ester hydrolase" evidence="3">
    <location>
        <begin position="23"/>
        <end position="539"/>
    </location>
</feature>
<dbReference type="GO" id="GO:0052689">
    <property type="term" value="F:carboxylic ester hydrolase activity"/>
    <property type="evidence" value="ECO:0007669"/>
    <property type="project" value="TreeGrafter"/>
</dbReference>
<dbReference type="Pfam" id="PF00135">
    <property type="entry name" value="COesterase"/>
    <property type="match status" value="1"/>
</dbReference>
<dbReference type="PANTHER" id="PTHR43918:SF4">
    <property type="entry name" value="CARBOXYLIC ESTER HYDROLASE"/>
    <property type="match status" value="1"/>
</dbReference>
<evidence type="ECO:0000256" key="1">
    <source>
        <dbReference type="ARBA" id="ARBA00005964"/>
    </source>
</evidence>
<evidence type="ECO:0000313" key="6">
    <source>
        <dbReference type="Proteomes" id="UP000030651"/>
    </source>
</evidence>
<keyword evidence="3" id="KW-0732">Signal</keyword>
<dbReference type="InterPro" id="IPR029058">
    <property type="entry name" value="AB_hydrolase_fold"/>
</dbReference>
<evidence type="ECO:0000256" key="3">
    <source>
        <dbReference type="RuleBase" id="RU361235"/>
    </source>
</evidence>
<feature type="signal peptide" evidence="3">
    <location>
        <begin position="1"/>
        <end position="22"/>
    </location>
</feature>
<dbReference type="PROSITE" id="PS00941">
    <property type="entry name" value="CARBOXYLESTERASE_B_2"/>
    <property type="match status" value="1"/>
</dbReference>
<dbReference type="InterPro" id="IPR019826">
    <property type="entry name" value="Carboxylesterase_B_AS"/>
</dbReference>
<dbReference type="InterPro" id="IPR019819">
    <property type="entry name" value="Carboxylesterase_B_CS"/>
</dbReference>
<evidence type="ECO:0000313" key="5">
    <source>
        <dbReference type="EMBL" id="ETS79527.1"/>
    </source>
</evidence>
<gene>
    <name evidence="5" type="ORF">PFICI_09380</name>
</gene>
<sequence length="539" mass="57983">MHFSSRSRLIPGLLALASTSAAQTVNIANGTIQGGKCNRTDSYYFSSIPYALPPVDDLRFKAPQPHVQAYNGTLDATVAPASCIQFSTLFAESNTQSEDCLYLNIWTPSTATRDSKLPVKVWLYGGGNEAGGVSDPTYDGCYATSDSIIVSINYRVGPLGFLALESLGLNGNFGLQDQLLGLEWIQENIESFGGDPTKVLLFGQSAGAIDVYVISTLPQATELISSVALESGGGRDPPTVNKAQQWQQHFLDQLNCTTPDLDCVLAASTSELVVAEAAMPDEQAPGATTPFTAEGARANWGPLVDGNILPETPTAVGNKVPAIFGFNSEEGTLFVFGDYQEESLSLTQADYDVFLEYNFGPLASVVNQTYSVSKFNSTIAPVFAAMSTVLGEVSYKCPAHRALLKSREIGVPVWSYEFSHTPSCAWYGAIPESILEYVGATHTAEIPFVFNTTHNMPLPDGNCTFTNAEQALSASMSEAWTSMAEFGRPADETVWPQWTRNTSAGVNIDESMVVGTVDYTSCLFWDAIYEKSVEIANAS</sequence>
<evidence type="ECO:0000259" key="4">
    <source>
        <dbReference type="Pfam" id="PF00135"/>
    </source>
</evidence>
<dbReference type="EMBL" id="KI912114">
    <property type="protein sequence ID" value="ETS79527.1"/>
    <property type="molecule type" value="Genomic_DNA"/>
</dbReference>
<dbReference type="RefSeq" id="XP_007836152.1">
    <property type="nucleotide sequence ID" value="XM_007837961.1"/>
</dbReference>
<evidence type="ECO:0000256" key="2">
    <source>
        <dbReference type="ARBA" id="ARBA00022801"/>
    </source>
</evidence>
<keyword evidence="6" id="KW-1185">Reference proteome</keyword>
<dbReference type="HOGENOM" id="CLU_006586_16_4_1"/>
<protein>
    <recommendedName>
        <fullName evidence="3">Carboxylic ester hydrolase</fullName>
        <ecNumber evidence="3">3.1.1.-</ecNumber>
    </recommendedName>
</protein>
<dbReference type="OrthoDB" id="408631at2759"/>
<dbReference type="SUPFAM" id="SSF53474">
    <property type="entry name" value="alpha/beta-Hydrolases"/>
    <property type="match status" value="1"/>
</dbReference>
<dbReference type="ESTHER" id="9pezi-w3x2b2">
    <property type="family name" value="Fungal_carboxylesterase_lipase"/>
</dbReference>
<organism evidence="5 6">
    <name type="scientific">Pestalotiopsis fici (strain W106-1 / CGMCC3.15140)</name>
    <dbReference type="NCBI Taxonomy" id="1229662"/>
    <lineage>
        <taxon>Eukaryota</taxon>
        <taxon>Fungi</taxon>
        <taxon>Dikarya</taxon>
        <taxon>Ascomycota</taxon>
        <taxon>Pezizomycotina</taxon>
        <taxon>Sordariomycetes</taxon>
        <taxon>Xylariomycetidae</taxon>
        <taxon>Amphisphaeriales</taxon>
        <taxon>Sporocadaceae</taxon>
        <taxon>Pestalotiopsis</taxon>
    </lineage>
</organism>
<feature type="domain" description="Carboxylesterase type B" evidence="4">
    <location>
        <begin position="23"/>
        <end position="513"/>
    </location>
</feature>
<dbReference type="PROSITE" id="PS00122">
    <property type="entry name" value="CARBOXYLESTERASE_B_1"/>
    <property type="match status" value="1"/>
</dbReference>
<dbReference type="InterPro" id="IPR050654">
    <property type="entry name" value="AChE-related_enzymes"/>
</dbReference>
<dbReference type="AlphaFoldDB" id="W3X2B2"/>
<name>W3X2B2_PESFW</name>
<dbReference type="PANTHER" id="PTHR43918">
    <property type="entry name" value="ACETYLCHOLINESTERASE"/>
    <property type="match status" value="1"/>
</dbReference>
<reference evidence="6" key="1">
    <citation type="journal article" date="2015" name="BMC Genomics">
        <title>Genomic and transcriptomic analysis of the endophytic fungus Pestalotiopsis fici reveals its lifestyle and high potential for synthesis of natural products.</title>
        <authorList>
            <person name="Wang X."/>
            <person name="Zhang X."/>
            <person name="Liu L."/>
            <person name="Xiang M."/>
            <person name="Wang W."/>
            <person name="Sun X."/>
            <person name="Che Y."/>
            <person name="Guo L."/>
            <person name="Liu G."/>
            <person name="Guo L."/>
            <person name="Wang C."/>
            <person name="Yin W.B."/>
            <person name="Stadler M."/>
            <person name="Zhang X."/>
            <person name="Liu X."/>
        </authorList>
    </citation>
    <scope>NUCLEOTIDE SEQUENCE [LARGE SCALE GENOMIC DNA]</scope>
    <source>
        <strain evidence="6">W106-1 / CGMCC3.15140</strain>
    </source>
</reference>
<dbReference type="Gene3D" id="3.40.50.1820">
    <property type="entry name" value="alpha/beta hydrolase"/>
    <property type="match status" value="1"/>
</dbReference>
<comment type="similarity">
    <text evidence="1 3">Belongs to the type-B carboxylesterase/lipase family.</text>
</comment>
<dbReference type="GeneID" id="19274393"/>